<protein>
    <recommendedName>
        <fullName evidence="3">Dihydrodipicolinate reductase N-terminal domain-containing protein</fullName>
    </recommendedName>
</protein>
<organism evidence="4 5">
    <name type="scientific">Necator americanus</name>
    <name type="common">Human hookworm</name>
    <dbReference type="NCBI Taxonomy" id="51031"/>
    <lineage>
        <taxon>Eukaryota</taxon>
        <taxon>Metazoa</taxon>
        <taxon>Ecdysozoa</taxon>
        <taxon>Nematoda</taxon>
        <taxon>Chromadorea</taxon>
        <taxon>Rhabditida</taxon>
        <taxon>Rhabditina</taxon>
        <taxon>Rhabditomorpha</taxon>
        <taxon>Strongyloidea</taxon>
        <taxon>Ancylostomatidae</taxon>
        <taxon>Bunostominae</taxon>
        <taxon>Necator</taxon>
    </lineage>
</organism>
<feature type="domain" description="Dihydrodipicolinate reductase N-terminal" evidence="3">
    <location>
        <begin position="1"/>
        <end position="57"/>
    </location>
</feature>
<dbReference type="Proteomes" id="UP000053676">
    <property type="component" value="Unassembled WGS sequence"/>
</dbReference>
<feature type="non-terminal residue" evidence="4">
    <location>
        <position position="60"/>
    </location>
</feature>
<evidence type="ECO:0000313" key="4">
    <source>
        <dbReference type="EMBL" id="ETN71425.1"/>
    </source>
</evidence>
<dbReference type="EMBL" id="KI668386">
    <property type="protein sequence ID" value="ETN71425.1"/>
    <property type="molecule type" value="Genomic_DNA"/>
</dbReference>
<keyword evidence="1" id="KW-0521">NADP</keyword>
<gene>
    <name evidence="4" type="ORF">NECAME_19349</name>
</gene>
<dbReference type="SUPFAM" id="SSF51735">
    <property type="entry name" value="NAD(P)-binding Rossmann-fold domains"/>
    <property type="match status" value="1"/>
</dbReference>
<dbReference type="GO" id="GO:0008839">
    <property type="term" value="F:4-hydroxy-tetrahydrodipicolinate reductase"/>
    <property type="evidence" value="ECO:0007669"/>
    <property type="project" value="InterPro"/>
</dbReference>
<dbReference type="GO" id="GO:0009089">
    <property type="term" value="P:lysine biosynthetic process via diaminopimelate"/>
    <property type="evidence" value="ECO:0007669"/>
    <property type="project" value="InterPro"/>
</dbReference>
<proteinExistence type="predicted"/>
<evidence type="ECO:0000259" key="3">
    <source>
        <dbReference type="Pfam" id="PF01113"/>
    </source>
</evidence>
<dbReference type="OrthoDB" id="2390316at2759"/>
<dbReference type="AlphaFoldDB" id="W2SP55"/>
<keyword evidence="5" id="KW-1185">Reference proteome</keyword>
<dbReference type="InterPro" id="IPR000846">
    <property type="entry name" value="DapB_N"/>
</dbReference>
<dbReference type="Gene3D" id="3.40.50.720">
    <property type="entry name" value="NAD(P)-binding Rossmann-like Domain"/>
    <property type="match status" value="1"/>
</dbReference>
<evidence type="ECO:0000256" key="1">
    <source>
        <dbReference type="ARBA" id="ARBA00022857"/>
    </source>
</evidence>
<keyword evidence="2" id="KW-0560">Oxidoreductase</keyword>
<evidence type="ECO:0000256" key="2">
    <source>
        <dbReference type="ARBA" id="ARBA00023002"/>
    </source>
</evidence>
<sequence length="60" mass="6508">MGKMVQETALSRGHQICAIIDPQEGTHRNINAEALKKADVCIDFTHPNAAVDNIRAIAPL</sequence>
<accession>W2SP55</accession>
<evidence type="ECO:0000313" key="5">
    <source>
        <dbReference type="Proteomes" id="UP000053676"/>
    </source>
</evidence>
<dbReference type="KEGG" id="nai:NECAME_19349"/>
<dbReference type="InterPro" id="IPR036291">
    <property type="entry name" value="NAD(P)-bd_dom_sf"/>
</dbReference>
<name>W2SP55_NECAM</name>
<reference evidence="5" key="1">
    <citation type="journal article" date="2014" name="Nat. Genet.">
        <title>Genome of the human hookworm Necator americanus.</title>
        <authorList>
            <person name="Tang Y.T."/>
            <person name="Gao X."/>
            <person name="Rosa B.A."/>
            <person name="Abubucker S."/>
            <person name="Hallsworth-Pepin K."/>
            <person name="Martin J."/>
            <person name="Tyagi R."/>
            <person name="Heizer E."/>
            <person name="Zhang X."/>
            <person name="Bhonagiri-Palsikar V."/>
            <person name="Minx P."/>
            <person name="Warren W.C."/>
            <person name="Wang Q."/>
            <person name="Zhan B."/>
            <person name="Hotez P.J."/>
            <person name="Sternberg P.W."/>
            <person name="Dougall A."/>
            <person name="Gaze S.T."/>
            <person name="Mulvenna J."/>
            <person name="Sotillo J."/>
            <person name="Ranganathan S."/>
            <person name="Rabelo E.M."/>
            <person name="Wilson R.K."/>
            <person name="Felgner P.L."/>
            <person name="Bethony J."/>
            <person name="Hawdon J.M."/>
            <person name="Gasser R.B."/>
            <person name="Loukas A."/>
            <person name="Mitreva M."/>
        </authorList>
    </citation>
    <scope>NUCLEOTIDE SEQUENCE [LARGE SCALE GENOMIC DNA]</scope>
</reference>
<dbReference type="Pfam" id="PF01113">
    <property type="entry name" value="DapB_N"/>
    <property type="match status" value="1"/>
</dbReference>